<dbReference type="Proteomes" id="UP000002640">
    <property type="component" value="Unassembled WGS sequence"/>
</dbReference>
<accession>G4Z1Y3</accession>
<dbReference type="Pfam" id="PF01541">
    <property type="entry name" value="GIY-YIG"/>
    <property type="match status" value="1"/>
</dbReference>
<evidence type="ECO:0000313" key="2">
    <source>
        <dbReference type="EMBL" id="EGZ20674.1"/>
    </source>
</evidence>
<protein>
    <recommendedName>
        <fullName evidence="1">GIY-YIG domain-containing protein</fullName>
    </recommendedName>
</protein>
<dbReference type="RefSeq" id="XP_009523391.1">
    <property type="nucleotide sequence ID" value="XM_009525096.1"/>
</dbReference>
<dbReference type="InterPro" id="IPR035901">
    <property type="entry name" value="GIY-YIG_endonuc_sf"/>
</dbReference>
<reference evidence="2 3" key="1">
    <citation type="journal article" date="2006" name="Science">
        <title>Phytophthora genome sequences uncover evolutionary origins and mechanisms of pathogenesis.</title>
        <authorList>
            <person name="Tyler B.M."/>
            <person name="Tripathy S."/>
            <person name="Zhang X."/>
            <person name="Dehal P."/>
            <person name="Jiang R.H."/>
            <person name="Aerts A."/>
            <person name="Arredondo F.D."/>
            <person name="Baxter L."/>
            <person name="Bensasson D."/>
            <person name="Beynon J.L."/>
            <person name="Chapman J."/>
            <person name="Damasceno C.M."/>
            <person name="Dorrance A.E."/>
            <person name="Dou D."/>
            <person name="Dickerman A.W."/>
            <person name="Dubchak I.L."/>
            <person name="Garbelotto M."/>
            <person name="Gijzen M."/>
            <person name="Gordon S.G."/>
            <person name="Govers F."/>
            <person name="Grunwald N.J."/>
            <person name="Huang W."/>
            <person name="Ivors K.L."/>
            <person name="Jones R.W."/>
            <person name="Kamoun S."/>
            <person name="Krampis K."/>
            <person name="Lamour K.H."/>
            <person name="Lee M.K."/>
            <person name="McDonald W.H."/>
            <person name="Medina M."/>
            <person name="Meijer H.J."/>
            <person name="Nordberg E.K."/>
            <person name="Maclean D.J."/>
            <person name="Ospina-Giraldo M.D."/>
            <person name="Morris P.F."/>
            <person name="Phuntumart V."/>
            <person name="Putnam N.H."/>
            <person name="Rash S."/>
            <person name="Rose J.K."/>
            <person name="Sakihama Y."/>
            <person name="Salamov A.A."/>
            <person name="Savidor A."/>
            <person name="Scheuring C.F."/>
            <person name="Smith B.M."/>
            <person name="Sobral B.W."/>
            <person name="Terry A."/>
            <person name="Torto-Alalibo T.A."/>
            <person name="Win J."/>
            <person name="Xu Z."/>
            <person name="Zhang H."/>
            <person name="Grigoriev I.V."/>
            <person name="Rokhsar D.S."/>
            <person name="Boore J.L."/>
        </authorList>
    </citation>
    <scope>NUCLEOTIDE SEQUENCE [LARGE SCALE GENOMIC DNA]</scope>
    <source>
        <strain evidence="2 3">P6497</strain>
    </source>
</reference>
<sequence length="114" mass="13761">MIGHIYRIIHLESDVQCVGSTFNEPRMRWQKHKQHYHEWVSDKRGKCEIYPYFQEHGINKFKLIPIKTYDVVDRKHLEAYESLWISKLACVNKVNPFQIKNYTKSSTVKRTKHL</sequence>
<keyword evidence="3" id="KW-1185">Reference proteome</keyword>
<gene>
    <name evidence="2" type="ORF">PHYSODRAFT_488733</name>
</gene>
<evidence type="ECO:0000313" key="3">
    <source>
        <dbReference type="Proteomes" id="UP000002640"/>
    </source>
</evidence>
<feature type="domain" description="GIY-YIG" evidence="1">
    <location>
        <begin position="3"/>
        <end position="89"/>
    </location>
</feature>
<dbReference type="GeneID" id="20656325"/>
<dbReference type="InterPro" id="IPR000305">
    <property type="entry name" value="GIY-YIG_endonuc"/>
</dbReference>
<organism evidence="2 3">
    <name type="scientific">Phytophthora sojae (strain P6497)</name>
    <name type="common">Soybean stem and root rot agent</name>
    <name type="synonym">Phytophthora megasperma f. sp. glycines</name>
    <dbReference type="NCBI Taxonomy" id="1094619"/>
    <lineage>
        <taxon>Eukaryota</taxon>
        <taxon>Sar</taxon>
        <taxon>Stramenopiles</taxon>
        <taxon>Oomycota</taxon>
        <taxon>Peronosporomycetes</taxon>
        <taxon>Peronosporales</taxon>
        <taxon>Peronosporaceae</taxon>
        <taxon>Phytophthora</taxon>
    </lineage>
</organism>
<name>G4Z1Y3_PHYSP</name>
<dbReference type="AlphaFoldDB" id="G4Z1Y3"/>
<proteinExistence type="predicted"/>
<evidence type="ECO:0000259" key="1">
    <source>
        <dbReference type="Pfam" id="PF01541"/>
    </source>
</evidence>
<dbReference type="SMR" id="G4Z1Y3"/>
<dbReference type="InParanoid" id="G4Z1Y3"/>
<dbReference type="KEGG" id="psoj:PHYSODRAFT_488733"/>
<dbReference type="Gene3D" id="3.40.1440.10">
    <property type="entry name" value="GIY-YIG endonuclease"/>
    <property type="match status" value="1"/>
</dbReference>
<dbReference type="EMBL" id="JH159153">
    <property type="protein sequence ID" value="EGZ20674.1"/>
    <property type="molecule type" value="Genomic_DNA"/>
</dbReference>